<dbReference type="GO" id="GO:0005794">
    <property type="term" value="C:Golgi apparatus"/>
    <property type="evidence" value="ECO:0000318"/>
    <property type="project" value="GO_Central"/>
</dbReference>
<dbReference type="RefSeq" id="XP_001584234.1">
    <property type="nucleotide sequence ID" value="XM_001584184.1"/>
</dbReference>
<dbReference type="VEuPathDB" id="TrichDB:TVAG_185550"/>
<dbReference type="VEuPathDB" id="TrichDB:TVAGG3_0392780"/>
<feature type="transmembrane region" description="Helical" evidence="1">
    <location>
        <begin position="142"/>
        <end position="160"/>
    </location>
</feature>
<protein>
    <recommendedName>
        <fullName evidence="4">Intimal thickness related receptor IRP domain-containing protein</fullName>
    </recommendedName>
</protein>
<dbReference type="KEGG" id="tva:5468810"/>
<feature type="transmembrane region" description="Helical" evidence="1">
    <location>
        <begin position="166"/>
        <end position="189"/>
    </location>
</feature>
<name>A2D8J9_TRIV3</name>
<evidence type="ECO:0000313" key="2">
    <source>
        <dbReference type="EMBL" id="EAY23248.1"/>
    </source>
</evidence>
<evidence type="ECO:0008006" key="4">
    <source>
        <dbReference type="Google" id="ProtNLM"/>
    </source>
</evidence>
<dbReference type="InParanoid" id="A2D8J9"/>
<feature type="transmembrane region" description="Helical" evidence="1">
    <location>
        <begin position="240"/>
        <end position="258"/>
    </location>
</feature>
<evidence type="ECO:0000313" key="3">
    <source>
        <dbReference type="Proteomes" id="UP000001542"/>
    </source>
</evidence>
<feature type="transmembrane region" description="Helical" evidence="1">
    <location>
        <begin position="209"/>
        <end position="234"/>
    </location>
</feature>
<reference evidence="2" key="2">
    <citation type="journal article" date="2007" name="Science">
        <title>Draft genome sequence of the sexually transmitted pathogen Trichomonas vaginalis.</title>
        <authorList>
            <person name="Carlton J.M."/>
            <person name="Hirt R.P."/>
            <person name="Silva J.C."/>
            <person name="Delcher A.L."/>
            <person name="Schatz M."/>
            <person name="Zhao Q."/>
            <person name="Wortman J.R."/>
            <person name="Bidwell S.L."/>
            <person name="Alsmark U.C.M."/>
            <person name="Besteiro S."/>
            <person name="Sicheritz-Ponten T."/>
            <person name="Noel C.J."/>
            <person name="Dacks J.B."/>
            <person name="Foster P.G."/>
            <person name="Simillion C."/>
            <person name="Van de Peer Y."/>
            <person name="Miranda-Saavedra D."/>
            <person name="Barton G.J."/>
            <person name="Westrop G.D."/>
            <person name="Mueller S."/>
            <person name="Dessi D."/>
            <person name="Fiori P.L."/>
            <person name="Ren Q."/>
            <person name="Paulsen I."/>
            <person name="Zhang H."/>
            <person name="Bastida-Corcuera F.D."/>
            <person name="Simoes-Barbosa A."/>
            <person name="Brown M.T."/>
            <person name="Hayes R.D."/>
            <person name="Mukherjee M."/>
            <person name="Okumura C.Y."/>
            <person name="Schneider R."/>
            <person name="Smith A.J."/>
            <person name="Vanacova S."/>
            <person name="Villalvazo M."/>
            <person name="Haas B.J."/>
            <person name="Pertea M."/>
            <person name="Feldblyum T.V."/>
            <person name="Utterback T.R."/>
            <person name="Shu C.L."/>
            <person name="Osoegawa K."/>
            <person name="de Jong P.J."/>
            <person name="Hrdy I."/>
            <person name="Horvathova L."/>
            <person name="Zubacova Z."/>
            <person name="Dolezal P."/>
            <person name="Malik S.B."/>
            <person name="Logsdon J.M. Jr."/>
            <person name="Henze K."/>
            <person name="Gupta A."/>
            <person name="Wang C.C."/>
            <person name="Dunne R.L."/>
            <person name="Upcroft J.A."/>
            <person name="Upcroft P."/>
            <person name="White O."/>
            <person name="Salzberg S.L."/>
            <person name="Tang P."/>
            <person name="Chiu C.-H."/>
            <person name="Lee Y.-S."/>
            <person name="Embley T.M."/>
            <person name="Coombs G.H."/>
            <person name="Mottram J.C."/>
            <person name="Tachezy J."/>
            <person name="Fraser-Liggett C.M."/>
            <person name="Johnson P.J."/>
        </authorList>
    </citation>
    <scope>NUCLEOTIDE SEQUENCE [LARGE SCALE GENOMIC DNA]</scope>
    <source>
        <strain evidence="2">G3</strain>
    </source>
</reference>
<feature type="transmembrane region" description="Helical" evidence="1">
    <location>
        <begin position="337"/>
        <end position="364"/>
    </location>
</feature>
<feature type="transmembrane region" description="Helical" evidence="1">
    <location>
        <begin position="310"/>
        <end position="330"/>
    </location>
</feature>
<gene>
    <name evidence="2" type="ORF">TVAG_185550</name>
</gene>
<accession>A2D8J9</accession>
<keyword evidence="3" id="KW-1185">Reference proteome</keyword>
<feature type="transmembrane region" description="Helical" evidence="1">
    <location>
        <begin position="265"/>
        <end position="286"/>
    </location>
</feature>
<dbReference type="AlphaFoldDB" id="A2D8J9"/>
<keyword evidence="1" id="KW-1133">Transmembrane helix</keyword>
<evidence type="ECO:0000256" key="1">
    <source>
        <dbReference type="SAM" id="Phobius"/>
    </source>
</evidence>
<dbReference type="EMBL" id="DS113179">
    <property type="protein sequence ID" value="EAY23248.1"/>
    <property type="molecule type" value="Genomic_DNA"/>
</dbReference>
<organism evidence="2 3">
    <name type="scientific">Trichomonas vaginalis (strain ATCC PRA-98 / G3)</name>
    <dbReference type="NCBI Taxonomy" id="412133"/>
    <lineage>
        <taxon>Eukaryota</taxon>
        <taxon>Metamonada</taxon>
        <taxon>Parabasalia</taxon>
        <taxon>Trichomonadida</taxon>
        <taxon>Trichomonadidae</taxon>
        <taxon>Trichomonas</taxon>
    </lineage>
</organism>
<dbReference type="GO" id="GO:0016020">
    <property type="term" value="C:membrane"/>
    <property type="evidence" value="ECO:0000318"/>
    <property type="project" value="GO_Central"/>
</dbReference>
<keyword evidence="1" id="KW-0472">Membrane</keyword>
<sequence>MFALFLATGISIEIKKISTRNQLALDQYGFEQGGTFSIHIYLKPEMNFTLSFMTRENFNYAKNRNMDFCNQSDIIGNYTVERISDQISFVNWTGQIQDAGVYRPVITVCSTKVEPYSVTYKADNPISHLDSRYTKSPFVSELFAFLFLFFAVVGILNWALNPQFLIPVLISNTLTSIFASLLFTSYYLYYTHIPISQETPLRIRLSCSIFISLTIMCSLVTGHMTACGFSIISLDVHTKTAIINIITTIIMGICLFLMDFGINMNVTLVAGFIAIFTLVHILYSLMTNLSNLVELKYETSDQTSVLKIRLAFRATLTWVCSLVLCLIAAPQEVGQNLLFGLAASLAAQNGGLSFLFSFSGGYIVENEIKNENDLVYIEDPTSEKSLSFIAAESA</sequence>
<dbReference type="Proteomes" id="UP000001542">
    <property type="component" value="Unassembled WGS sequence"/>
</dbReference>
<proteinExistence type="predicted"/>
<reference evidence="2" key="1">
    <citation type="submission" date="2006-10" db="EMBL/GenBank/DDBJ databases">
        <authorList>
            <person name="Amadeo P."/>
            <person name="Zhao Q."/>
            <person name="Wortman J."/>
            <person name="Fraser-Liggett C."/>
            <person name="Carlton J."/>
        </authorList>
    </citation>
    <scope>NUCLEOTIDE SEQUENCE</scope>
    <source>
        <strain evidence="2">G3</strain>
    </source>
</reference>
<keyword evidence="1" id="KW-0812">Transmembrane</keyword>